<dbReference type="Proteomes" id="UP000199673">
    <property type="component" value="Unassembled WGS sequence"/>
</dbReference>
<dbReference type="PANTHER" id="PTHR43335:SF2">
    <property type="entry name" value="ABC TRANSPORTER, ATP-BINDING PROTEIN"/>
    <property type="match status" value="1"/>
</dbReference>
<evidence type="ECO:0000256" key="4">
    <source>
        <dbReference type="ARBA" id="ARBA00022840"/>
    </source>
</evidence>
<dbReference type="InterPro" id="IPR017871">
    <property type="entry name" value="ABC_transporter-like_CS"/>
</dbReference>
<dbReference type="SUPFAM" id="SSF52540">
    <property type="entry name" value="P-loop containing nucleoside triphosphate hydrolases"/>
    <property type="match status" value="1"/>
</dbReference>
<feature type="domain" description="ABC transporter" evidence="5">
    <location>
        <begin position="3"/>
        <end position="233"/>
    </location>
</feature>
<gene>
    <name evidence="6" type="ORF">SAMN04489724_1908</name>
</gene>
<dbReference type="EMBL" id="FPBF01000002">
    <property type="protein sequence ID" value="SFT73422.1"/>
    <property type="molecule type" value="Genomic_DNA"/>
</dbReference>
<dbReference type="RefSeq" id="WP_091692425.1">
    <property type="nucleotide sequence ID" value="NZ_FPBF01000002.1"/>
</dbReference>
<evidence type="ECO:0000256" key="3">
    <source>
        <dbReference type="ARBA" id="ARBA00022741"/>
    </source>
</evidence>
<protein>
    <submittedName>
        <fullName evidence="6">ABC-type multidrug transport system, ATPase component</fullName>
    </submittedName>
</protein>
<keyword evidence="3" id="KW-0547">Nucleotide-binding</keyword>
<dbReference type="PROSITE" id="PS50893">
    <property type="entry name" value="ABC_TRANSPORTER_2"/>
    <property type="match status" value="1"/>
</dbReference>
<dbReference type="STRING" id="305507.SAMN04489724_1908"/>
<dbReference type="AlphaFoldDB" id="A0A1I7AEQ0"/>
<keyword evidence="2" id="KW-0813">Transport</keyword>
<proteinExistence type="inferred from homology"/>
<evidence type="ECO:0000313" key="6">
    <source>
        <dbReference type="EMBL" id="SFT73422.1"/>
    </source>
</evidence>
<dbReference type="InterPro" id="IPR003593">
    <property type="entry name" value="AAA+_ATPase"/>
</dbReference>
<dbReference type="Gene3D" id="3.40.50.300">
    <property type="entry name" value="P-loop containing nucleotide triphosphate hydrolases"/>
    <property type="match status" value="1"/>
</dbReference>
<keyword evidence="4" id="KW-0067">ATP-binding</keyword>
<dbReference type="Pfam" id="PF00005">
    <property type="entry name" value="ABC_tran"/>
    <property type="match status" value="1"/>
</dbReference>
<keyword evidence="7" id="KW-1185">Reference proteome</keyword>
<dbReference type="GO" id="GO:0005524">
    <property type="term" value="F:ATP binding"/>
    <property type="evidence" value="ECO:0007669"/>
    <property type="project" value="UniProtKB-KW"/>
</dbReference>
<dbReference type="GO" id="GO:0016887">
    <property type="term" value="F:ATP hydrolysis activity"/>
    <property type="evidence" value="ECO:0007669"/>
    <property type="project" value="InterPro"/>
</dbReference>
<dbReference type="CDD" id="cd03264">
    <property type="entry name" value="ABC_drug_resistance_like"/>
    <property type="match status" value="1"/>
</dbReference>
<dbReference type="PROSITE" id="PS00211">
    <property type="entry name" value="ABC_TRANSPORTER_1"/>
    <property type="match status" value="1"/>
</dbReference>
<sequence length="295" mass="32245">MELTITSLSKTYPNGVKALNDISLTIPQGMFGLLGPNGAGKSTLMRTIATLQDPDSGSITLDNINVLEDKQAVRERLGYLPQDFGLYPRISAEVMLDHIAQMKGIGNKSERKVLVESLLQKVNLYTHRKKGLGTYSGGMRQRFGIAQALVGSPSLIIVDEPTAGLDPSERNRFYNLLSEIGENTVVILSTHIVEDVNTLCSNMAIICQGEVLMQGKPAEGIASVNGKIYKKSIEKSDLGEYREKYSVISTKLLEGKLSLRIESDENPGNGFEAVPADLEDVYFSHISKKVDPITI</sequence>
<evidence type="ECO:0000313" key="7">
    <source>
        <dbReference type="Proteomes" id="UP000199673"/>
    </source>
</evidence>
<dbReference type="PANTHER" id="PTHR43335">
    <property type="entry name" value="ABC TRANSPORTER, ATP-BINDING PROTEIN"/>
    <property type="match status" value="1"/>
</dbReference>
<dbReference type="InterPro" id="IPR003439">
    <property type="entry name" value="ABC_transporter-like_ATP-bd"/>
</dbReference>
<accession>A0A1I7AEQ0</accession>
<dbReference type="InterPro" id="IPR027417">
    <property type="entry name" value="P-loop_NTPase"/>
</dbReference>
<name>A0A1I7AEQ0_9BACT</name>
<organism evidence="6 7">
    <name type="scientific">Algoriphagus locisalis</name>
    <dbReference type="NCBI Taxonomy" id="305507"/>
    <lineage>
        <taxon>Bacteria</taxon>
        <taxon>Pseudomonadati</taxon>
        <taxon>Bacteroidota</taxon>
        <taxon>Cytophagia</taxon>
        <taxon>Cytophagales</taxon>
        <taxon>Cyclobacteriaceae</taxon>
        <taxon>Algoriphagus</taxon>
    </lineage>
</organism>
<dbReference type="SMART" id="SM00382">
    <property type="entry name" value="AAA"/>
    <property type="match status" value="1"/>
</dbReference>
<evidence type="ECO:0000259" key="5">
    <source>
        <dbReference type="PROSITE" id="PS50893"/>
    </source>
</evidence>
<comment type="similarity">
    <text evidence="1">Belongs to the ABC transporter superfamily.</text>
</comment>
<reference evidence="7" key="1">
    <citation type="submission" date="2016-10" db="EMBL/GenBank/DDBJ databases">
        <authorList>
            <person name="Varghese N."/>
            <person name="Submissions S."/>
        </authorList>
    </citation>
    <scope>NUCLEOTIDE SEQUENCE [LARGE SCALE GENOMIC DNA]</scope>
    <source>
        <strain evidence="7">DSM 23445</strain>
    </source>
</reference>
<dbReference type="OrthoDB" id="977540at2"/>
<evidence type="ECO:0000256" key="2">
    <source>
        <dbReference type="ARBA" id="ARBA00022448"/>
    </source>
</evidence>
<evidence type="ECO:0000256" key="1">
    <source>
        <dbReference type="ARBA" id="ARBA00005417"/>
    </source>
</evidence>